<evidence type="ECO:0000313" key="9">
    <source>
        <dbReference type="EMBL" id="AKD03072.1"/>
    </source>
</evidence>
<evidence type="ECO:0000256" key="1">
    <source>
        <dbReference type="ARBA" id="ARBA00004442"/>
    </source>
</evidence>
<dbReference type="OrthoDB" id="581172at2"/>
<comment type="similarity">
    <text evidence="2">Belongs to the outer membrane factor (OMF) (TC 1.B.17) family.</text>
</comment>
<evidence type="ECO:0000256" key="2">
    <source>
        <dbReference type="ARBA" id="ARBA00007613"/>
    </source>
</evidence>
<evidence type="ECO:0000256" key="8">
    <source>
        <dbReference type="SAM" id="SignalP"/>
    </source>
</evidence>
<dbReference type="EMBL" id="CP009621">
    <property type="protein sequence ID" value="AKD03072.1"/>
    <property type="molecule type" value="Genomic_DNA"/>
</dbReference>
<dbReference type="GO" id="GO:1990281">
    <property type="term" value="C:efflux pump complex"/>
    <property type="evidence" value="ECO:0007669"/>
    <property type="project" value="TreeGrafter"/>
</dbReference>
<reference evidence="9 10" key="1">
    <citation type="journal article" date="2015" name="Sci. Rep.">
        <title>Unraveling adaptation of Pontibacter korlensis to radiation and infertility in desert through complete genome and comparative transcriptomic analysis.</title>
        <authorList>
            <person name="Dai J."/>
            <person name="Dai W."/>
            <person name="Qiu C."/>
            <person name="Yang Z."/>
            <person name="Zhang Y."/>
            <person name="Zhou M."/>
            <person name="Zhang L."/>
            <person name="Fang C."/>
            <person name="Gao Q."/>
            <person name="Yang Q."/>
            <person name="Li X."/>
            <person name="Wang Z."/>
            <person name="Wang Z."/>
            <person name="Jia Z."/>
            <person name="Chen X."/>
        </authorList>
    </citation>
    <scope>NUCLEOTIDE SEQUENCE [LARGE SCALE GENOMIC DNA]</scope>
    <source>
        <strain evidence="9 10">X14-1T</strain>
    </source>
</reference>
<dbReference type="STRING" id="400092.PKOR_07990"/>
<evidence type="ECO:0000256" key="7">
    <source>
        <dbReference type="ARBA" id="ARBA00023237"/>
    </source>
</evidence>
<evidence type="ECO:0000256" key="3">
    <source>
        <dbReference type="ARBA" id="ARBA00022448"/>
    </source>
</evidence>
<keyword evidence="5" id="KW-0812">Transmembrane</keyword>
<evidence type="ECO:0000313" key="10">
    <source>
        <dbReference type="Proteomes" id="UP000033109"/>
    </source>
</evidence>
<dbReference type="InterPro" id="IPR003423">
    <property type="entry name" value="OMP_efflux"/>
</dbReference>
<evidence type="ECO:0000256" key="5">
    <source>
        <dbReference type="ARBA" id="ARBA00022692"/>
    </source>
</evidence>
<sequence>MRITIYIRLLLVFLAFSAPALHHTKAQGQDSVEVLTLQEFHRIILQHHPIASQAALLSEQAKQELRIARGTLDPVISSKVYRKEFGGKEYYNIWSNTLLVPLWFGPELKAGFDKNQGSYLNPEDYTPSEGLSSVGISVPLGQGLFIDERRATIRQARLMQDIAEADRVKLINKLLLQATKDYWDWLLYYRQVQLYQESVELADFRLKAVRSRVQEGDLAAIDTVEALTEVQTRQVLLQEAQVGYNNARLMVATHLWAENQTPLELQEHTIPALAGSEIVSLPQEELQQLLETAKANHPDLRKISLKGEQLRIEQRFAADKLKPKLNAEYNLLQKDFYMNPEAVDRKFMGENYKLGLSFSLPLFLRQERGKLQLTKVKQQANSLELTQVAREVENGILAAYNEWLALEEQIRLQQQMVENATILRNGEVVRFQNGESSLFLVNSREMKLMEAQVKLFNLRTKYAKARTFLYWSAGSIEVN</sequence>
<organism evidence="9 10">
    <name type="scientific">Pontibacter korlensis</name>
    <dbReference type="NCBI Taxonomy" id="400092"/>
    <lineage>
        <taxon>Bacteria</taxon>
        <taxon>Pseudomonadati</taxon>
        <taxon>Bacteroidota</taxon>
        <taxon>Cytophagia</taxon>
        <taxon>Cytophagales</taxon>
        <taxon>Hymenobacteraceae</taxon>
        <taxon>Pontibacter</taxon>
    </lineage>
</organism>
<proteinExistence type="inferred from homology"/>
<dbReference type="Gene3D" id="1.20.1600.10">
    <property type="entry name" value="Outer membrane efflux proteins (OEP)"/>
    <property type="match status" value="1"/>
</dbReference>
<dbReference type="KEGG" id="pko:PKOR_07990"/>
<dbReference type="PATRIC" id="fig|400092.3.peg.1764"/>
<dbReference type="PANTHER" id="PTHR30026:SF20">
    <property type="entry name" value="OUTER MEMBRANE PROTEIN TOLC"/>
    <property type="match status" value="1"/>
</dbReference>
<dbReference type="GO" id="GO:0015288">
    <property type="term" value="F:porin activity"/>
    <property type="evidence" value="ECO:0007669"/>
    <property type="project" value="TreeGrafter"/>
</dbReference>
<keyword evidence="4" id="KW-1134">Transmembrane beta strand</keyword>
<protein>
    <recommendedName>
        <fullName evidence="11">Transporter</fullName>
    </recommendedName>
</protein>
<comment type="subcellular location">
    <subcellularLocation>
        <location evidence="1">Cell outer membrane</location>
    </subcellularLocation>
</comment>
<feature type="chain" id="PRO_5002413255" description="Transporter" evidence="8">
    <location>
        <begin position="23"/>
        <end position="479"/>
    </location>
</feature>
<accession>A0A0E3UW50</accession>
<evidence type="ECO:0008006" key="11">
    <source>
        <dbReference type="Google" id="ProtNLM"/>
    </source>
</evidence>
<dbReference type="PANTHER" id="PTHR30026">
    <property type="entry name" value="OUTER MEMBRANE PROTEIN TOLC"/>
    <property type="match status" value="1"/>
</dbReference>
<name>A0A0E3UW50_9BACT</name>
<dbReference type="Pfam" id="PF02321">
    <property type="entry name" value="OEP"/>
    <property type="match status" value="2"/>
</dbReference>
<feature type="signal peptide" evidence="8">
    <location>
        <begin position="1"/>
        <end position="22"/>
    </location>
</feature>
<dbReference type="AlphaFoldDB" id="A0A0E3UW50"/>
<keyword evidence="6" id="KW-0472">Membrane</keyword>
<gene>
    <name evidence="9" type="ORF">PKOR_07990</name>
</gene>
<dbReference type="HOGENOM" id="CLU_030568_2_0_10"/>
<keyword evidence="8" id="KW-0732">Signal</keyword>
<keyword evidence="3" id="KW-0813">Transport</keyword>
<dbReference type="Proteomes" id="UP000033109">
    <property type="component" value="Chromosome"/>
</dbReference>
<dbReference type="SUPFAM" id="SSF56954">
    <property type="entry name" value="Outer membrane efflux proteins (OEP)"/>
    <property type="match status" value="1"/>
</dbReference>
<dbReference type="GO" id="GO:0009279">
    <property type="term" value="C:cell outer membrane"/>
    <property type="evidence" value="ECO:0007669"/>
    <property type="project" value="UniProtKB-SubCell"/>
</dbReference>
<keyword evidence="10" id="KW-1185">Reference proteome</keyword>
<evidence type="ECO:0000256" key="6">
    <source>
        <dbReference type="ARBA" id="ARBA00023136"/>
    </source>
</evidence>
<dbReference type="InterPro" id="IPR051906">
    <property type="entry name" value="TolC-like"/>
</dbReference>
<keyword evidence="7" id="KW-0998">Cell outer membrane</keyword>
<evidence type="ECO:0000256" key="4">
    <source>
        <dbReference type="ARBA" id="ARBA00022452"/>
    </source>
</evidence>
<dbReference type="GO" id="GO:0015562">
    <property type="term" value="F:efflux transmembrane transporter activity"/>
    <property type="evidence" value="ECO:0007669"/>
    <property type="project" value="InterPro"/>
</dbReference>
<dbReference type="RefSeq" id="WP_046310094.1">
    <property type="nucleotide sequence ID" value="NZ_CBCSCY010000010.1"/>
</dbReference>